<organism evidence="1 2">
    <name type="scientific">Trichonephila clavata</name>
    <name type="common">Joro spider</name>
    <name type="synonym">Nephila clavata</name>
    <dbReference type="NCBI Taxonomy" id="2740835"/>
    <lineage>
        <taxon>Eukaryota</taxon>
        <taxon>Metazoa</taxon>
        <taxon>Ecdysozoa</taxon>
        <taxon>Arthropoda</taxon>
        <taxon>Chelicerata</taxon>
        <taxon>Arachnida</taxon>
        <taxon>Araneae</taxon>
        <taxon>Araneomorphae</taxon>
        <taxon>Entelegynae</taxon>
        <taxon>Araneoidea</taxon>
        <taxon>Nephilidae</taxon>
        <taxon>Trichonephila</taxon>
    </lineage>
</organism>
<protein>
    <submittedName>
        <fullName evidence="1">Uncharacterized protein</fullName>
    </submittedName>
</protein>
<dbReference type="EMBL" id="BMAO01026858">
    <property type="protein sequence ID" value="GFR12960.1"/>
    <property type="molecule type" value="Genomic_DNA"/>
</dbReference>
<name>A0A8X6IXD7_TRICU</name>
<gene>
    <name evidence="1" type="ORF">TNCT_188401</name>
</gene>
<reference evidence="1" key="1">
    <citation type="submission" date="2020-07" db="EMBL/GenBank/DDBJ databases">
        <title>Multicomponent nature underlies the extraordinary mechanical properties of spider dragline silk.</title>
        <authorList>
            <person name="Kono N."/>
            <person name="Nakamura H."/>
            <person name="Mori M."/>
            <person name="Yoshida Y."/>
            <person name="Ohtoshi R."/>
            <person name="Malay A.D."/>
            <person name="Moran D.A.P."/>
            <person name="Tomita M."/>
            <person name="Numata K."/>
            <person name="Arakawa K."/>
        </authorList>
    </citation>
    <scope>NUCLEOTIDE SEQUENCE</scope>
</reference>
<evidence type="ECO:0000313" key="1">
    <source>
        <dbReference type="EMBL" id="GFR12960.1"/>
    </source>
</evidence>
<dbReference type="Proteomes" id="UP000887116">
    <property type="component" value="Unassembled WGS sequence"/>
</dbReference>
<dbReference type="AlphaFoldDB" id="A0A8X6IXD7"/>
<comment type="caution">
    <text evidence="1">The sequence shown here is derived from an EMBL/GenBank/DDBJ whole genome shotgun (WGS) entry which is preliminary data.</text>
</comment>
<proteinExistence type="predicted"/>
<evidence type="ECO:0000313" key="2">
    <source>
        <dbReference type="Proteomes" id="UP000887116"/>
    </source>
</evidence>
<sequence length="124" mass="14112">MNNSILQPPNNRGRLIANKENEDRAIIISAVITLNSSLSTSLHSTHLQHSSNHYALTSPTFTLLVTLTRLYKLETVLVSGLIIFKNEPTFKLCPDELHRRVYECPRQHRDPALNPPYWPITIAL</sequence>
<accession>A0A8X6IXD7</accession>
<keyword evidence="2" id="KW-1185">Reference proteome</keyword>